<sequence length="176" mass="19927">MSFDTLREKVIASIERAFHNVSREGGTTLHQMDLVDGGWPIKEEAMKKAENKDPETRWQDIPSGKLSEFHGSLAFLDKLGYRFYLPAFMRHALSTAFPDIGHAEIDGILWSLDGGPECSYRRESIAILEREQKEATAAFLRLIAIFAEDSQASCARKGLRRGWDAYVPHYLKQAIP</sequence>
<protein>
    <submittedName>
        <fullName evidence="1">Uncharacterized protein</fullName>
    </submittedName>
</protein>
<accession>A0ABT3FQ40</accession>
<organism evidence="1 2">
    <name type="scientific">Luteolibacter flavescens</name>
    <dbReference type="NCBI Taxonomy" id="1859460"/>
    <lineage>
        <taxon>Bacteria</taxon>
        <taxon>Pseudomonadati</taxon>
        <taxon>Verrucomicrobiota</taxon>
        <taxon>Verrucomicrobiia</taxon>
        <taxon>Verrucomicrobiales</taxon>
        <taxon>Verrucomicrobiaceae</taxon>
        <taxon>Luteolibacter</taxon>
    </lineage>
</organism>
<dbReference type="RefSeq" id="WP_264501641.1">
    <property type="nucleotide sequence ID" value="NZ_JAPDDS010000006.1"/>
</dbReference>
<dbReference type="EMBL" id="JAPDDS010000006">
    <property type="protein sequence ID" value="MCW1885687.1"/>
    <property type="molecule type" value="Genomic_DNA"/>
</dbReference>
<keyword evidence="2" id="KW-1185">Reference proteome</keyword>
<evidence type="ECO:0000313" key="2">
    <source>
        <dbReference type="Proteomes" id="UP001207930"/>
    </source>
</evidence>
<name>A0ABT3FQ40_9BACT</name>
<dbReference type="Pfam" id="PF20461">
    <property type="entry name" value="DUF6714"/>
    <property type="match status" value="1"/>
</dbReference>
<gene>
    <name evidence="1" type="ORF">OKA04_13185</name>
</gene>
<evidence type="ECO:0000313" key="1">
    <source>
        <dbReference type="EMBL" id="MCW1885687.1"/>
    </source>
</evidence>
<dbReference type="InterPro" id="IPR046560">
    <property type="entry name" value="DUF6714"/>
</dbReference>
<dbReference type="Proteomes" id="UP001207930">
    <property type="component" value="Unassembled WGS sequence"/>
</dbReference>
<reference evidence="1 2" key="1">
    <citation type="submission" date="2022-10" db="EMBL/GenBank/DDBJ databases">
        <title>Luteolibacter flavescens strain MCCC 1K03193, whole genome shotgun sequencing project.</title>
        <authorList>
            <person name="Zhao G."/>
            <person name="Shen L."/>
        </authorList>
    </citation>
    <scope>NUCLEOTIDE SEQUENCE [LARGE SCALE GENOMIC DNA]</scope>
    <source>
        <strain evidence="1 2">MCCC 1K03193</strain>
    </source>
</reference>
<comment type="caution">
    <text evidence="1">The sequence shown here is derived from an EMBL/GenBank/DDBJ whole genome shotgun (WGS) entry which is preliminary data.</text>
</comment>
<proteinExistence type="predicted"/>